<dbReference type="PANTHER" id="PTHR34047">
    <property type="entry name" value="NUCLEAR INTRON MATURASE 1, MITOCHONDRIAL-RELATED"/>
    <property type="match status" value="1"/>
</dbReference>
<dbReference type="AlphaFoldDB" id="M4RIT4"/>
<dbReference type="RefSeq" id="WP_015430295.1">
    <property type="nucleotide sequence ID" value="NC_020514.1"/>
</dbReference>
<dbReference type="STRING" id="1129794.C427_0378"/>
<evidence type="ECO:0000259" key="3">
    <source>
        <dbReference type="Pfam" id="PF13655"/>
    </source>
</evidence>
<protein>
    <submittedName>
        <fullName evidence="4">Putative reverse transcriptase</fullName>
    </submittedName>
</protein>
<evidence type="ECO:0000313" key="4">
    <source>
        <dbReference type="EMBL" id="AGH42488.1"/>
    </source>
</evidence>
<name>M4RIT4_9ALTE</name>
<dbReference type="InterPro" id="IPR000477">
    <property type="entry name" value="RT_dom"/>
</dbReference>
<accession>M4RIT4</accession>
<proteinExistence type="inferred from homology"/>
<keyword evidence="4" id="KW-0548">Nucleotidyltransferase</keyword>
<comment type="similarity">
    <text evidence="1">Belongs to the bacterial reverse transcriptase family.</text>
</comment>
<dbReference type="Pfam" id="PF00078">
    <property type="entry name" value="RVT_1"/>
    <property type="match status" value="1"/>
</dbReference>
<keyword evidence="4" id="KW-0808">Transferase</keyword>
<dbReference type="CDD" id="cd01651">
    <property type="entry name" value="RT_G2_intron"/>
    <property type="match status" value="1"/>
</dbReference>
<dbReference type="PANTHER" id="PTHR34047:SF10">
    <property type="entry name" value="GROUP II INTRON-ASSOCIATED OPEN READING FRAME"/>
    <property type="match status" value="1"/>
</dbReference>
<dbReference type="KEGG" id="gps:C427_0378"/>
<dbReference type="EMBL" id="CP003837">
    <property type="protein sequence ID" value="AGH42488.1"/>
    <property type="molecule type" value="Genomic_DNA"/>
</dbReference>
<keyword evidence="5" id="KW-1185">Reference proteome</keyword>
<evidence type="ECO:0000259" key="2">
    <source>
        <dbReference type="Pfam" id="PF00078"/>
    </source>
</evidence>
<dbReference type="eggNOG" id="COG3344">
    <property type="taxonomic scope" value="Bacteria"/>
</dbReference>
<sequence length="215" mass="24432">MTTMNHLLDGAPSACEIDWDLICWDKVEKQVRRLQVRIAKAVREGRHGKAKALQWILSHSSSAKLIAVRRVTQNKGSKTAGVDNVIWTTPKKKMQAVEDIKQRGYQPLPLRRIYIPKKNGKLRPLSIPTMADRAQQALHLLTLEPISETLADKNAYGFRPKRPCANAIEQCFKVLCIKCSAQWVLEGNIKSCFDKIRPHCPWTISQRIKKSLKNG</sequence>
<keyword evidence="4" id="KW-0695">RNA-directed DNA polymerase</keyword>
<gene>
    <name evidence="4" type="ORF">C427_0378</name>
</gene>
<feature type="domain" description="Reverse transcriptase" evidence="2">
    <location>
        <begin position="115"/>
        <end position="200"/>
    </location>
</feature>
<evidence type="ECO:0000313" key="5">
    <source>
        <dbReference type="Proteomes" id="UP000011864"/>
    </source>
</evidence>
<dbReference type="HOGENOM" id="CLU_013584_10_1_6"/>
<dbReference type="Pfam" id="PF13655">
    <property type="entry name" value="RVT_N"/>
    <property type="match status" value="1"/>
</dbReference>
<dbReference type="PATRIC" id="fig|1129794.4.peg.374"/>
<dbReference type="GO" id="GO:0003964">
    <property type="term" value="F:RNA-directed DNA polymerase activity"/>
    <property type="evidence" value="ECO:0007669"/>
    <property type="project" value="UniProtKB-KW"/>
</dbReference>
<dbReference type="InterPro" id="IPR051083">
    <property type="entry name" value="GrpII_Intron_Splice-Mob/Def"/>
</dbReference>
<dbReference type="InterPro" id="IPR043502">
    <property type="entry name" value="DNA/RNA_pol_sf"/>
</dbReference>
<feature type="domain" description="Reverse transcriptase N-terminal" evidence="3">
    <location>
        <begin position="19"/>
        <end position="99"/>
    </location>
</feature>
<evidence type="ECO:0000256" key="1">
    <source>
        <dbReference type="ARBA" id="ARBA00034120"/>
    </source>
</evidence>
<reference evidence="4 5" key="1">
    <citation type="journal article" date="2013" name="Genome Announc.">
        <title>Complete Genome Sequence of Glaciecola psychrophila Strain 170T.</title>
        <authorList>
            <person name="Yin J."/>
            <person name="Chen J."/>
            <person name="Liu G."/>
            <person name="Yu Y."/>
            <person name="Song L."/>
            <person name="Wang X."/>
            <person name="Qu X."/>
        </authorList>
    </citation>
    <scope>NUCLEOTIDE SEQUENCE [LARGE SCALE GENOMIC DNA]</scope>
    <source>
        <strain evidence="4 5">170</strain>
    </source>
</reference>
<dbReference type="InterPro" id="IPR025960">
    <property type="entry name" value="RVT_N"/>
</dbReference>
<organism evidence="4 5">
    <name type="scientific">Paraglaciecola psychrophila 170</name>
    <dbReference type="NCBI Taxonomy" id="1129794"/>
    <lineage>
        <taxon>Bacteria</taxon>
        <taxon>Pseudomonadati</taxon>
        <taxon>Pseudomonadota</taxon>
        <taxon>Gammaproteobacteria</taxon>
        <taxon>Alteromonadales</taxon>
        <taxon>Alteromonadaceae</taxon>
        <taxon>Paraglaciecola</taxon>
    </lineage>
</organism>
<dbReference type="Proteomes" id="UP000011864">
    <property type="component" value="Chromosome"/>
</dbReference>
<dbReference type="SUPFAM" id="SSF56672">
    <property type="entry name" value="DNA/RNA polymerases"/>
    <property type="match status" value="1"/>
</dbReference>